<gene>
    <name evidence="1" type="ORF">GU243_17690</name>
</gene>
<reference evidence="1 2" key="1">
    <citation type="submission" date="2020-01" db="EMBL/GenBank/DDBJ databases">
        <title>Pseudarthrobacter psychrotolerans sp. nov., isolated from antarctic soil.</title>
        <authorList>
            <person name="Shin Y."/>
            <person name="Park W."/>
        </authorList>
    </citation>
    <scope>NUCLEOTIDE SEQUENCE [LARGE SCALE GENOMIC DNA]</scope>
    <source>
        <strain evidence="1 2">YJ56</strain>
    </source>
</reference>
<proteinExistence type="predicted"/>
<organism evidence="1 2">
    <name type="scientific">Pseudarthrobacter psychrotolerans</name>
    <dbReference type="NCBI Taxonomy" id="2697569"/>
    <lineage>
        <taxon>Bacteria</taxon>
        <taxon>Bacillati</taxon>
        <taxon>Actinomycetota</taxon>
        <taxon>Actinomycetes</taxon>
        <taxon>Micrococcales</taxon>
        <taxon>Micrococcaceae</taxon>
        <taxon>Pseudarthrobacter</taxon>
    </lineage>
</organism>
<accession>A0A6P1NPY2</accession>
<sequence length="98" mass="10697">MAVAIIGDFTGGTLEQYDQILAKMNLTSGEQAPPGALFHWAAATESGIRFTDVWQTREQFDAFAQSQIGPFAAEVGLTEPPELTYYELHSYLTQGPNA</sequence>
<dbReference type="KEGG" id="psey:GU243_17690"/>
<keyword evidence="2" id="KW-1185">Reference proteome</keyword>
<protein>
    <recommendedName>
        <fullName evidence="3">Antibiotic biosynthesis monooxygenase</fullName>
    </recommendedName>
</protein>
<evidence type="ECO:0008006" key="3">
    <source>
        <dbReference type="Google" id="ProtNLM"/>
    </source>
</evidence>
<dbReference type="Proteomes" id="UP000464186">
    <property type="component" value="Chromosome"/>
</dbReference>
<evidence type="ECO:0000313" key="1">
    <source>
        <dbReference type="EMBL" id="QHK21238.1"/>
    </source>
</evidence>
<dbReference type="AlphaFoldDB" id="A0A6P1NPY2"/>
<evidence type="ECO:0000313" key="2">
    <source>
        <dbReference type="Proteomes" id="UP000464186"/>
    </source>
</evidence>
<dbReference type="EMBL" id="CP047898">
    <property type="protein sequence ID" value="QHK21238.1"/>
    <property type="molecule type" value="Genomic_DNA"/>
</dbReference>
<name>A0A6P1NPY2_9MICC</name>